<protein>
    <submittedName>
        <fullName evidence="1">Uncharacterized protein</fullName>
    </submittedName>
</protein>
<evidence type="ECO:0000313" key="1">
    <source>
        <dbReference type="EMBL" id="ADY58368.1"/>
    </source>
</evidence>
<reference evidence="2" key="1">
    <citation type="submission" date="2011-02" db="EMBL/GenBank/DDBJ databases">
        <title>The complete genome of Planctomyces brasiliensis DSM 5305.</title>
        <authorList>
            <person name="Lucas S."/>
            <person name="Copeland A."/>
            <person name="Lapidus A."/>
            <person name="Bruce D."/>
            <person name="Goodwin L."/>
            <person name="Pitluck S."/>
            <person name="Kyrpides N."/>
            <person name="Mavromatis K."/>
            <person name="Pagani I."/>
            <person name="Ivanova N."/>
            <person name="Ovchinnikova G."/>
            <person name="Lu M."/>
            <person name="Detter J.C."/>
            <person name="Han C."/>
            <person name="Land M."/>
            <person name="Hauser L."/>
            <person name="Markowitz V."/>
            <person name="Cheng J.-F."/>
            <person name="Hugenholtz P."/>
            <person name="Woyke T."/>
            <person name="Wu D."/>
            <person name="Tindall B."/>
            <person name="Pomrenke H.G."/>
            <person name="Brambilla E."/>
            <person name="Klenk H.-P."/>
            <person name="Eisen J.A."/>
        </authorList>
    </citation>
    <scope>NUCLEOTIDE SEQUENCE [LARGE SCALE GENOMIC DNA]</scope>
    <source>
        <strain evidence="2">ATCC 49424 / DSM 5305 / JCM 21570 / NBRC 103401 / IFAM 1448</strain>
    </source>
</reference>
<dbReference type="AlphaFoldDB" id="F0SGT3"/>
<keyword evidence="2" id="KW-1185">Reference proteome</keyword>
<dbReference type="KEGG" id="pbs:Plabr_0741"/>
<gene>
    <name evidence="1" type="ordered locus">Plabr_0741</name>
</gene>
<dbReference type="RefSeq" id="WP_013627108.1">
    <property type="nucleotide sequence ID" value="NC_015174.1"/>
</dbReference>
<name>F0SGT3_RUBBR</name>
<accession>F0SGT3</accession>
<dbReference type="EMBL" id="CP002546">
    <property type="protein sequence ID" value="ADY58368.1"/>
    <property type="molecule type" value="Genomic_DNA"/>
</dbReference>
<organism evidence="1 2">
    <name type="scientific">Rubinisphaera brasiliensis (strain ATCC 49424 / DSM 5305 / JCM 21570 / IAM 15109 / NBRC 103401 / IFAM 1448)</name>
    <name type="common">Planctomyces brasiliensis</name>
    <dbReference type="NCBI Taxonomy" id="756272"/>
    <lineage>
        <taxon>Bacteria</taxon>
        <taxon>Pseudomonadati</taxon>
        <taxon>Planctomycetota</taxon>
        <taxon>Planctomycetia</taxon>
        <taxon>Planctomycetales</taxon>
        <taxon>Planctomycetaceae</taxon>
        <taxon>Rubinisphaera</taxon>
    </lineage>
</organism>
<evidence type="ECO:0000313" key="2">
    <source>
        <dbReference type="Proteomes" id="UP000006860"/>
    </source>
</evidence>
<dbReference type="Proteomes" id="UP000006860">
    <property type="component" value="Chromosome"/>
</dbReference>
<sequence>MELRTNHNDRNESQIVFAWDDSSKYSSALAFYSSAVRQFWDDSGSAIGVETYIGNAEETDRDATFMRQEIKASIGMTPIDGIQLNLVDMTVCRTFRHAWNVKELVWRTDTTYWCMLWETAA</sequence>
<dbReference type="HOGENOM" id="CLU_2036296_0_0_0"/>
<proteinExistence type="predicted"/>